<keyword evidence="2" id="KW-1133">Transmembrane helix</keyword>
<evidence type="ECO:0000313" key="4">
    <source>
        <dbReference type="Proteomes" id="UP000594638"/>
    </source>
</evidence>
<feature type="region of interest" description="Disordered" evidence="1">
    <location>
        <begin position="66"/>
        <end position="146"/>
    </location>
</feature>
<feature type="compositionally biased region" description="Acidic residues" evidence="1">
    <location>
        <begin position="94"/>
        <end position="114"/>
    </location>
</feature>
<accession>A0A8S0Q3T7</accession>
<keyword evidence="4" id="KW-1185">Reference proteome</keyword>
<reference evidence="3 4" key="1">
    <citation type="submission" date="2019-12" db="EMBL/GenBank/DDBJ databases">
        <authorList>
            <person name="Alioto T."/>
            <person name="Alioto T."/>
            <person name="Gomez Garrido J."/>
        </authorList>
    </citation>
    <scope>NUCLEOTIDE SEQUENCE [LARGE SCALE GENOMIC DNA]</scope>
</reference>
<dbReference type="EMBL" id="CACTIH010000569">
    <property type="protein sequence ID" value="CAA2961561.1"/>
    <property type="molecule type" value="Genomic_DNA"/>
</dbReference>
<gene>
    <name evidence="3" type="ORF">OLEA9_A058752</name>
</gene>
<feature type="compositionally biased region" description="Basic and acidic residues" evidence="1">
    <location>
        <begin position="115"/>
        <end position="126"/>
    </location>
</feature>
<keyword evidence="2" id="KW-0472">Membrane</keyword>
<comment type="caution">
    <text evidence="3">The sequence shown here is derived from an EMBL/GenBank/DDBJ whole genome shotgun (WGS) entry which is preliminary data.</text>
</comment>
<keyword evidence="2" id="KW-0812">Transmembrane</keyword>
<feature type="transmembrane region" description="Helical" evidence="2">
    <location>
        <begin position="12"/>
        <end position="33"/>
    </location>
</feature>
<protein>
    <submittedName>
        <fullName evidence="3">Uncharacterized protein</fullName>
    </submittedName>
</protein>
<evidence type="ECO:0000313" key="3">
    <source>
        <dbReference type="EMBL" id="CAA2961561.1"/>
    </source>
</evidence>
<dbReference type="AlphaFoldDB" id="A0A8S0Q3T7"/>
<sequence>MVHDFSIAVQVPLFGVFIISMQMYVVVGFVVNLHSFFAVTDMGIRGGAEICDGSVGILGQFAPQFHAERLGTPEESTSDDDTSDESHGRSGTSGEEEESGVDDSGEVEGEDLEDHDSGDSEGDRVRRSGQIGTFSTPYVHRATSPM</sequence>
<dbReference type="Proteomes" id="UP000594638">
    <property type="component" value="Unassembled WGS sequence"/>
</dbReference>
<evidence type="ECO:0000256" key="1">
    <source>
        <dbReference type="SAM" id="MobiDB-lite"/>
    </source>
</evidence>
<dbReference type="Gramene" id="OE9A058752T1">
    <property type="protein sequence ID" value="OE9A058752C1"/>
    <property type="gene ID" value="OE9A058752"/>
</dbReference>
<name>A0A8S0Q3T7_OLEEU</name>
<organism evidence="3 4">
    <name type="scientific">Olea europaea subsp. europaea</name>
    <dbReference type="NCBI Taxonomy" id="158383"/>
    <lineage>
        <taxon>Eukaryota</taxon>
        <taxon>Viridiplantae</taxon>
        <taxon>Streptophyta</taxon>
        <taxon>Embryophyta</taxon>
        <taxon>Tracheophyta</taxon>
        <taxon>Spermatophyta</taxon>
        <taxon>Magnoliopsida</taxon>
        <taxon>eudicotyledons</taxon>
        <taxon>Gunneridae</taxon>
        <taxon>Pentapetalae</taxon>
        <taxon>asterids</taxon>
        <taxon>lamiids</taxon>
        <taxon>Lamiales</taxon>
        <taxon>Oleaceae</taxon>
        <taxon>Oleeae</taxon>
        <taxon>Olea</taxon>
    </lineage>
</organism>
<evidence type="ECO:0000256" key="2">
    <source>
        <dbReference type="SAM" id="Phobius"/>
    </source>
</evidence>
<proteinExistence type="predicted"/>